<evidence type="ECO:0000313" key="3">
    <source>
        <dbReference type="Proteomes" id="UP000642920"/>
    </source>
</evidence>
<comment type="caution">
    <text evidence="2">The sequence shown here is derived from an EMBL/GenBank/DDBJ whole genome shotgun (WGS) entry which is preliminary data.</text>
</comment>
<dbReference type="EMBL" id="JAERQG010000004">
    <property type="protein sequence ID" value="MBL0766824.1"/>
    <property type="molecule type" value="Genomic_DNA"/>
</dbReference>
<dbReference type="Proteomes" id="UP000642920">
    <property type="component" value="Unassembled WGS sequence"/>
</dbReference>
<sequence>MSSAFKNPYFNPIKLVNYTLVTLVLFMFSCKKDNPKPADEEEEIFELFDCSLCDYIVEGYSNDGTELGIEPGDVICLQSGIEYGPLLFTNIVGEGGNPVIIRNCGGVATVNSDKSFGVKFEESKNFKVLGDGAETKYGLKISTQNGFFLTMEYFSTDFEIARVEVAGLEPKGLGPNNGFAGIGIKTSPYQACDVFTDPTRTAWIMENISVHDNYIHDTGGEGLYIGHGFYTGRKESDCNEITYSHSIQNIEVFDNLIENVGFDGIQIKNADKNASVHDNVVSSYGNREEGAHNEGLFIGEGCTGEYYNNLVLNGTGNGIQYQGIGDVTIYNNIIVNAGQSGFFGASGQFVYRSPNGYHNIMNNTFVNSGHFGLVFYNDDGGIKRIYNNVVAGSIEDLIPKGAELDSQANIFTQDIGQFGFEDLVTGNAKVNPNSPLIDAGVDVSEFGIIFDFEGNDRKVGAATDIGAYEMQ</sequence>
<dbReference type="SUPFAM" id="SSF51126">
    <property type="entry name" value="Pectin lyase-like"/>
    <property type="match status" value="1"/>
</dbReference>
<dbReference type="InterPro" id="IPR007742">
    <property type="entry name" value="NosD_dom"/>
</dbReference>
<dbReference type="InterPro" id="IPR012334">
    <property type="entry name" value="Pectin_lyas_fold"/>
</dbReference>
<evidence type="ECO:0000259" key="1">
    <source>
        <dbReference type="Pfam" id="PF05048"/>
    </source>
</evidence>
<dbReference type="Gene3D" id="2.160.20.10">
    <property type="entry name" value="Single-stranded right-handed beta-helix, Pectin lyase-like"/>
    <property type="match status" value="1"/>
</dbReference>
<dbReference type="AlphaFoldDB" id="A0A937AJV2"/>
<keyword evidence="3" id="KW-1185">Reference proteome</keyword>
<dbReference type="RefSeq" id="WP_201923776.1">
    <property type="nucleotide sequence ID" value="NZ_JAERQG010000004.1"/>
</dbReference>
<dbReference type="Pfam" id="PF05048">
    <property type="entry name" value="NosD"/>
    <property type="match status" value="1"/>
</dbReference>
<feature type="domain" description="Periplasmic copper-binding protein NosD beta helix" evidence="1">
    <location>
        <begin position="231"/>
        <end position="395"/>
    </location>
</feature>
<dbReference type="NCBIfam" id="NF041518">
    <property type="entry name" value="choice_anch_Q"/>
    <property type="match status" value="1"/>
</dbReference>
<proteinExistence type="predicted"/>
<dbReference type="SMART" id="SM00710">
    <property type="entry name" value="PbH1"/>
    <property type="match status" value="6"/>
</dbReference>
<evidence type="ECO:0000313" key="2">
    <source>
        <dbReference type="EMBL" id="MBL0766824.1"/>
    </source>
</evidence>
<gene>
    <name evidence="2" type="ORF">JKP34_16265</name>
</gene>
<dbReference type="InterPro" id="IPR006626">
    <property type="entry name" value="PbH1"/>
</dbReference>
<dbReference type="InterPro" id="IPR059226">
    <property type="entry name" value="Choice_anch_Q_dom"/>
</dbReference>
<accession>A0A937AJV2</accession>
<protein>
    <recommendedName>
        <fullName evidence="1">Periplasmic copper-binding protein NosD beta helix domain-containing protein</fullName>
    </recommendedName>
</protein>
<dbReference type="PROSITE" id="PS51257">
    <property type="entry name" value="PROKAR_LIPOPROTEIN"/>
    <property type="match status" value="1"/>
</dbReference>
<name>A0A937AJV2_9BACT</name>
<dbReference type="InterPro" id="IPR011050">
    <property type="entry name" value="Pectin_lyase_fold/virulence"/>
</dbReference>
<organism evidence="2 3">
    <name type="scientific">Marivirga atlantica</name>
    <dbReference type="NCBI Taxonomy" id="1548457"/>
    <lineage>
        <taxon>Bacteria</taxon>
        <taxon>Pseudomonadati</taxon>
        <taxon>Bacteroidota</taxon>
        <taxon>Cytophagia</taxon>
        <taxon>Cytophagales</taxon>
        <taxon>Marivirgaceae</taxon>
        <taxon>Marivirga</taxon>
    </lineage>
</organism>
<reference evidence="2" key="1">
    <citation type="submission" date="2021-01" db="EMBL/GenBank/DDBJ databases">
        <title>Marivirga sp. nov., isolated from intertidal surface sediments.</title>
        <authorList>
            <person name="Zhang M."/>
        </authorList>
    </citation>
    <scope>NUCLEOTIDE SEQUENCE</scope>
    <source>
        <strain evidence="2">SM1354</strain>
    </source>
</reference>